<dbReference type="AlphaFoldDB" id="Q4RB92"/>
<dbReference type="EMBL" id="CAAE01021960">
    <property type="protein sequence ID" value="CAG14341.1"/>
    <property type="molecule type" value="Genomic_DNA"/>
</dbReference>
<evidence type="ECO:0000259" key="1">
    <source>
        <dbReference type="PROSITE" id="PS51286"/>
    </source>
</evidence>
<reference evidence="2" key="2">
    <citation type="submission" date="2004-02" db="EMBL/GenBank/DDBJ databases">
        <authorList>
            <consortium name="Genoscope"/>
            <consortium name="Whitehead Institute Centre for Genome Research"/>
        </authorList>
    </citation>
    <scope>NUCLEOTIDE SEQUENCE</scope>
</reference>
<dbReference type="KEGG" id="tng:GSTEN00036367G001"/>
<feature type="domain" description="RAP" evidence="1">
    <location>
        <begin position="2"/>
        <end position="40"/>
    </location>
</feature>
<evidence type="ECO:0000313" key="2">
    <source>
        <dbReference type="EMBL" id="CAG14341.1"/>
    </source>
</evidence>
<feature type="non-terminal residue" evidence="2">
    <location>
        <position position="1"/>
    </location>
</feature>
<sequence>RIALCIDGPRRFTVNKRQLLGKEAIKQRHLRLLGYEVVQV</sequence>
<accession>Q4RB92</accession>
<dbReference type="Pfam" id="PF08373">
    <property type="entry name" value="RAP"/>
    <property type="match status" value="1"/>
</dbReference>
<gene>
    <name evidence="2" type="ORF">GSTENG00036367001</name>
</gene>
<reference evidence="2" key="1">
    <citation type="journal article" date="2004" name="Nature">
        <title>Genome duplication in the teleost fish Tetraodon nigroviridis reveals the early vertebrate proto-karyotype.</title>
        <authorList>
            <person name="Jaillon O."/>
            <person name="Aury J.-M."/>
            <person name="Brunet F."/>
            <person name="Petit J.-L."/>
            <person name="Stange-Thomann N."/>
            <person name="Mauceli E."/>
            <person name="Bouneau L."/>
            <person name="Fischer C."/>
            <person name="Ozouf-Costaz C."/>
            <person name="Bernot A."/>
            <person name="Nicaud S."/>
            <person name="Jaffe D."/>
            <person name="Fisher S."/>
            <person name="Lutfalla G."/>
            <person name="Dossat C."/>
            <person name="Segurens B."/>
            <person name="Dasilva C."/>
            <person name="Salanoubat M."/>
            <person name="Levy M."/>
            <person name="Boudet N."/>
            <person name="Castellano S."/>
            <person name="Anthouard V."/>
            <person name="Jubin C."/>
            <person name="Castelli V."/>
            <person name="Katinka M."/>
            <person name="Vacherie B."/>
            <person name="Biemont C."/>
            <person name="Skalli Z."/>
            <person name="Cattolico L."/>
            <person name="Poulain J."/>
            <person name="De Berardinis V."/>
            <person name="Cruaud C."/>
            <person name="Duprat S."/>
            <person name="Brottier P."/>
            <person name="Coutanceau J.-P."/>
            <person name="Gouzy J."/>
            <person name="Parra G."/>
            <person name="Lardier G."/>
            <person name="Chapple C."/>
            <person name="McKernan K.J."/>
            <person name="McEwan P."/>
            <person name="Bosak S."/>
            <person name="Kellis M."/>
            <person name="Volff J.-N."/>
            <person name="Guigo R."/>
            <person name="Zody M.C."/>
            <person name="Mesirov J."/>
            <person name="Lindblad-Toh K."/>
            <person name="Birren B."/>
            <person name="Nusbaum C."/>
            <person name="Kahn D."/>
            <person name="Robinson-Rechavi M."/>
            <person name="Laudet V."/>
            <person name="Schachter V."/>
            <person name="Quetier F."/>
            <person name="Saurin W."/>
            <person name="Scarpelli C."/>
            <person name="Wincker P."/>
            <person name="Lander E.S."/>
            <person name="Weissenbach J."/>
            <person name="Roest Crollius H."/>
        </authorList>
    </citation>
    <scope>NUCLEOTIDE SEQUENCE [LARGE SCALE GENOMIC DNA]</scope>
</reference>
<dbReference type="PROSITE" id="PS51286">
    <property type="entry name" value="RAP"/>
    <property type="match status" value="1"/>
</dbReference>
<comment type="caution">
    <text evidence="2">The sequence shown here is derived from an EMBL/GenBank/DDBJ whole genome shotgun (WGS) entry which is preliminary data.</text>
</comment>
<name>Q4RB92_TETNG</name>
<protein>
    <submittedName>
        <fullName evidence="2">(spotted green pufferfish) hypothetical protein</fullName>
    </submittedName>
</protein>
<dbReference type="OrthoDB" id="9985850at2759"/>
<dbReference type="InterPro" id="IPR013584">
    <property type="entry name" value="RAP"/>
</dbReference>
<proteinExistence type="predicted"/>
<feature type="non-terminal residue" evidence="2">
    <location>
        <position position="40"/>
    </location>
</feature>
<organism evidence="2">
    <name type="scientific">Tetraodon nigroviridis</name>
    <name type="common">Spotted green pufferfish</name>
    <name type="synonym">Chelonodon nigroviridis</name>
    <dbReference type="NCBI Taxonomy" id="99883"/>
    <lineage>
        <taxon>Eukaryota</taxon>
        <taxon>Metazoa</taxon>
        <taxon>Chordata</taxon>
        <taxon>Craniata</taxon>
        <taxon>Vertebrata</taxon>
        <taxon>Euteleostomi</taxon>
        <taxon>Actinopterygii</taxon>
        <taxon>Neopterygii</taxon>
        <taxon>Teleostei</taxon>
        <taxon>Neoteleostei</taxon>
        <taxon>Acanthomorphata</taxon>
        <taxon>Eupercaria</taxon>
        <taxon>Tetraodontiformes</taxon>
        <taxon>Tetradontoidea</taxon>
        <taxon>Tetraodontidae</taxon>
        <taxon>Tetraodon</taxon>
    </lineage>
</organism>